<keyword evidence="3" id="KW-1185">Reference proteome</keyword>
<dbReference type="AlphaFoldDB" id="A0AAN0JIC0"/>
<dbReference type="GeneID" id="109585058"/>
<proteinExistence type="predicted"/>
<evidence type="ECO:0000313" key="2">
    <source>
        <dbReference type="EnsemblMetazoa" id="XP_019856551.1"/>
    </source>
</evidence>
<organism evidence="2 3">
    <name type="scientific">Amphimedon queenslandica</name>
    <name type="common">Sponge</name>
    <dbReference type="NCBI Taxonomy" id="400682"/>
    <lineage>
        <taxon>Eukaryota</taxon>
        <taxon>Metazoa</taxon>
        <taxon>Porifera</taxon>
        <taxon>Demospongiae</taxon>
        <taxon>Heteroscleromorpha</taxon>
        <taxon>Haplosclerida</taxon>
        <taxon>Niphatidae</taxon>
        <taxon>Amphimedon</taxon>
    </lineage>
</organism>
<name>A0AAN0JIC0_AMPQE</name>
<dbReference type="RefSeq" id="XP_019856551.1">
    <property type="nucleotide sequence ID" value="XM_020000992.1"/>
</dbReference>
<reference evidence="3" key="1">
    <citation type="journal article" date="2010" name="Nature">
        <title>The Amphimedon queenslandica genome and the evolution of animal complexity.</title>
        <authorList>
            <person name="Srivastava M."/>
            <person name="Simakov O."/>
            <person name="Chapman J."/>
            <person name="Fahey B."/>
            <person name="Gauthier M.E."/>
            <person name="Mitros T."/>
            <person name="Richards G.S."/>
            <person name="Conaco C."/>
            <person name="Dacre M."/>
            <person name="Hellsten U."/>
            <person name="Larroux C."/>
            <person name="Putnam N.H."/>
            <person name="Stanke M."/>
            <person name="Adamska M."/>
            <person name="Darling A."/>
            <person name="Degnan S.M."/>
            <person name="Oakley T.H."/>
            <person name="Plachetzki D.C."/>
            <person name="Zhai Y."/>
            <person name="Adamski M."/>
            <person name="Calcino A."/>
            <person name="Cummins S.F."/>
            <person name="Goodstein D.M."/>
            <person name="Harris C."/>
            <person name="Jackson D.J."/>
            <person name="Leys S.P."/>
            <person name="Shu S."/>
            <person name="Woodcroft B.J."/>
            <person name="Vervoort M."/>
            <person name="Kosik K.S."/>
            <person name="Manning G."/>
            <person name="Degnan B.M."/>
            <person name="Rokhsar D.S."/>
        </authorList>
    </citation>
    <scope>NUCLEOTIDE SEQUENCE [LARGE SCALE GENOMIC DNA]</scope>
</reference>
<dbReference type="KEGG" id="aqu:109585058"/>
<evidence type="ECO:0000313" key="3">
    <source>
        <dbReference type="Proteomes" id="UP000007879"/>
    </source>
</evidence>
<protein>
    <recommendedName>
        <fullName evidence="1">DUF6589 domain-containing protein</fullName>
    </recommendedName>
</protein>
<accession>A0AAN0JIC0</accession>
<dbReference type="Pfam" id="PF20231">
    <property type="entry name" value="DUF6589"/>
    <property type="match status" value="1"/>
</dbReference>
<evidence type="ECO:0000259" key="1">
    <source>
        <dbReference type="Pfam" id="PF20231"/>
    </source>
</evidence>
<sequence>MASLEDKCLACGEAAVKRARVKASTVSEFLKKYLRDRCTANNLNVDLDAIIAVSFVCRSCSKVYLSHQAKDLRLYEATSATVSLLASYNSSQAHNLPSESATPISTVTHSECSLPPSPKRRCIASPPDSPPIVVTVGHSSGERSYLLNTPRRKAFIRTISRTKNSAKSIARSALSDTEVMKYLSVGTGKQLKYELKKLATMNVNSIQKSSNKSDIVHFPWITIYSEIKEHCPILLSLLNTSTQTKTPRPNRLQFLCMIVCLLSNYHNKSMSLFQKLISSILFAGHSSTMIYTRLNQLSLCTSKNSLYRLLTSLGDNHDQLVLTYMANILQNNMPIKNSYHIESAEQFDDFDAMNANCHSTWDNESDGEEMNDTNDFDNIFTSSQTCEVLHVDDGNTQICFDNESIDDTLAPPSFSNISSESVVPDNIESSSVGQGQWYGFKIVGDNLDKNISRRHQRIDRKTRSFHFFNSFAVKDRIDLSSCSQCPNPFYSKPILQLPIDTLLPSVPDDEALIANFSTIVSRVLVAEFSFFSDTFEDVVVNHIQHDYYTEMSQKSETTPLGVIFKNENVVEDMIDIMLKLQSYAPTEHSTVVDGVSGSTISFDVTHEILLGGDQLTRKRAESAKFARRNSPIAAERLDGLIPVCEDWHAKKIFLEMIWAWMYKGKSFLEKGTLCHLRNVIDRRNISAKAADDFNACEDFFVTVVKCHIVVAAMQFFQMEAASDSPVHDLLVADLWTKPKQERKEVLDKVTRSICLNYVDVLAHYSLDEDVEKDGVMSYAVAVLSQGLLYMEFSDAIREGDGSRILRCWRYFMIIFKHRQRKNYCQEALNILGQYHFFLTARQSQQLVWSRCINVHGIPGRNIPCDLFLEHLNRICKQSVEMLGSNFSEEALERVGRCVGIINSLLENFDKDLSVPDISGSHSIASSEKDKSAIIKELLEADIFNHQDNRKHATFQSIKTNPVSSLRYNEKFHKWIQAQLFSLKIKFI</sequence>
<reference evidence="2" key="2">
    <citation type="submission" date="2024-06" db="UniProtKB">
        <authorList>
            <consortium name="EnsemblMetazoa"/>
        </authorList>
    </citation>
    <scope>IDENTIFICATION</scope>
</reference>
<dbReference type="InterPro" id="IPR046496">
    <property type="entry name" value="DUF6589"/>
</dbReference>
<dbReference type="Proteomes" id="UP000007879">
    <property type="component" value="Unassembled WGS sequence"/>
</dbReference>
<dbReference type="EnsemblMetazoa" id="XM_020000992.1">
    <property type="protein sequence ID" value="XP_019856551.1"/>
    <property type="gene ID" value="LOC109585058"/>
</dbReference>
<feature type="domain" description="DUF6589" evidence="1">
    <location>
        <begin position="500"/>
        <end position="921"/>
    </location>
</feature>